<dbReference type="GO" id="GO:0031902">
    <property type="term" value="C:late endosome membrane"/>
    <property type="evidence" value="ECO:0007669"/>
    <property type="project" value="TreeGrafter"/>
</dbReference>
<gene>
    <name evidence="3 4" type="primary">LOC121400994</name>
</gene>
<dbReference type="RefSeq" id="XP_041441305.1">
    <property type="nucleotide sequence ID" value="XM_041585371.1"/>
</dbReference>
<dbReference type="AlphaFoldDB" id="A0A8J1MJU9"/>
<dbReference type="GO" id="GO:0031901">
    <property type="term" value="C:early endosome membrane"/>
    <property type="evidence" value="ECO:0007669"/>
    <property type="project" value="TreeGrafter"/>
</dbReference>
<evidence type="ECO:0000313" key="4">
    <source>
        <dbReference type="RefSeq" id="XP_041441306.1"/>
    </source>
</evidence>
<dbReference type="GO" id="GO:0141039">
    <property type="term" value="F:phosphatidylinositol 3-kinase inhibitor activity"/>
    <property type="evidence" value="ECO:0007669"/>
    <property type="project" value="InterPro"/>
</dbReference>
<accession>A0A8J1MJU9</accession>
<dbReference type="GO" id="GO:0051898">
    <property type="term" value="P:negative regulation of phosphatidylinositol 3-kinase/protein kinase B signal transduction"/>
    <property type="evidence" value="ECO:0007669"/>
    <property type="project" value="InterPro"/>
</dbReference>
<dbReference type="PANTHER" id="PTHR13083:SF3">
    <property type="entry name" value="WD REPEAT-CONTAINING PROTEIN 91"/>
    <property type="match status" value="1"/>
</dbReference>
<name>A0A8J1MJU9_XENLA</name>
<dbReference type="Proteomes" id="UP000186698">
    <property type="component" value="Chromosome 3L"/>
</dbReference>
<dbReference type="InterPro" id="IPR039724">
    <property type="entry name" value="WDR91"/>
</dbReference>
<evidence type="ECO:0000313" key="2">
    <source>
        <dbReference type="Proteomes" id="UP000186698"/>
    </source>
</evidence>
<dbReference type="KEGG" id="xla:121400994"/>
<dbReference type="GeneID" id="121400994"/>
<protein>
    <submittedName>
        <fullName evidence="3 4">Uncharacterized protein LOC121400994 isoform X1</fullName>
    </submittedName>
</protein>
<reference evidence="3 4" key="1">
    <citation type="submission" date="2025-04" db="UniProtKB">
        <authorList>
            <consortium name="RefSeq"/>
        </authorList>
    </citation>
    <scope>IDENTIFICATION</scope>
    <source>
        <strain evidence="3 4">J_2021</strain>
        <tissue evidence="3 4">Erythrocytes</tissue>
    </source>
</reference>
<dbReference type="GO" id="GO:0045022">
    <property type="term" value="P:early endosome to late endosome transport"/>
    <property type="evidence" value="ECO:0007669"/>
    <property type="project" value="InterPro"/>
</dbReference>
<dbReference type="PANTHER" id="PTHR13083">
    <property type="entry name" value="WD REPEAT-CONTAINING PROTEIN 91"/>
    <property type="match status" value="1"/>
</dbReference>
<organism evidence="2 3">
    <name type="scientific">Xenopus laevis</name>
    <name type="common">African clawed frog</name>
    <dbReference type="NCBI Taxonomy" id="8355"/>
    <lineage>
        <taxon>Eukaryota</taxon>
        <taxon>Metazoa</taxon>
        <taxon>Chordata</taxon>
        <taxon>Craniata</taxon>
        <taxon>Vertebrata</taxon>
        <taxon>Euteleostomi</taxon>
        <taxon>Amphibia</taxon>
        <taxon>Batrachia</taxon>
        <taxon>Anura</taxon>
        <taxon>Pipoidea</taxon>
        <taxon>Pipidae</taxon>
        <taxon>Xenopodinae</taxon>
        <taxon>Xenopus</taxon>
        <taxon>Xenopus</taxon>
    </lineage>
</organism>
<dbReference type="OrthoDB" id="193023at2759"/>
<keyword evidence="2" id="KW-1185">Reference proteome</keyword>
<evidence type="ECO:0000313" key="3">
    <source>
        <dbReference type="RefSeq" id="XP_041441305.1"/>
    </source>
</evidence>
<sequence>MALKMKPMKKVLKTKKERNLHRNLQLNTKQETQIRLAALQKATELQKTLAKIRTASPKLPREDLFWIPDNKKVSVVYLVFNPDGQVISTKSHTCLRNEGIKDISNNIGGKDPVPDSKTAKSTEKKTESLDLDPDSRSDAQNEPVDSVSRGSGGSSARKEEKSSQPFIVLSQDEYAEHHSSIMHCRVDCSGCRVSSLDVDGVIKIWSIDGIIQTKASAISKSALLSLEWATKRDRLMGCKWTARQNCPNEDFFVPSAV</sequence>
<evidence type="ECO:0000256" key="1">
    <source>
        <dbReference type="SAM" id="MobiDB-lite"/>
    </source>
</evidence>
<feature type="compositionally biased region" description="Basic and acidic residues" evidence="1">
    <location>
        <begin position="112"/>
        <end position="139"/>
    </location>
</feature>
<proteinExistence type="predicted"/>
<feature type="region of interest" description="Disordered" evidence="1">
    <location>
        <begin position="101"/>
        <end position="163"/>
    </location>
</feature>
<dbReference type="RefSeq" id="XP_041441306.1">
    <property type="nucleotide sequence ID" value="XM_041585372.1"/>
</dbReference>